<dbReference type="InterPro" id="IPR042099">
    <property type="entry name" value="ANL_N_sf"/>
</dbReference>
<proteinExistence type="predicted"/>
<dbReference type="KEGG" id="stir:DDW44_21725"/>
<evidence type="ECO:0000313" key="1">
    <source>
        <dbReference type="EMBL" id="AWI31108.1"/>
    </source>
</evidence>
<reference evidence="1 2" key="1">
    <citation type="submission" date="2018-05" db="EMBL/GenBank/DDBJ databases">
        <title>Complete genome sequence of sponge-derived Streptomyces sp. HNM0039.</title>
        <authorList>
            <person name="Huang X."/>
            <person name="Zhou S."/>
        </authorList>
    </citation>
    <scope>NUCLEOTIDE SEQUENCE [LARGE SCALE GENOMIC DNA]</scope>
    <source>
        <strain evidence="1 2">HNM0039</strain>
    </source>
</reference>
<accession>A0A2S1SXI4</accession>
<dbReference type="AlphaFoldDB" id="A0A2S1SXI4"/>
<dbReference type="EMBL" id="CP029188">
    <property type="protein sequence ID" value="AWI31108.1"/>
    <property type="molecule type" value="Genomic_DNA"/>
</dbReference>
<dbReference type="OrthoDB" id="4144229at2"/>
<protein>
    <recommendedName>
        <fullName evidence="3">AMP-dependent synthetase/ligase domain-containing protein</fullName>
    </recommendedName>
</protein>
<dbReference type="Gene3D" id="3.40.50.12780">
    <property type="entry name" value="N-terminal domain of ligase-like"/>
    <property type="match status" value="1"/>
</dbReference>
<dbReference type="Proteomes" id="UP000244900">
    <property type="component" value="Chromosome"/>
</dbReference>
<evidence type="ECO:0008006" key="3">
    <source>
        <dbReference type="Google" id="ProtNLM"/>
    </source>
</evidence>
<sequence length="344" mass="36297">MTVTMSIAAHYEQFLELLGRDPGSTPDGRDTVRARYGERVDPSGGSQPIVLMRDEWIRNQIDLTLALGRLLTEDDVVVSAVPYELSFIGAEVDRVIEMVGASVISVGTSGTICPMPRLLGLIEQYEVTALVCSPAFAAELASLAVSLGQRPPHSTIRMIVCVGEVCSTERLEHVGAAWAAKTSALYGTPSTPTVAVACEHGALHLCDHRLRAEVRDGPRGELLLDGRPTGELAELWPADRGCHCGAAGRVLVPLGRVAAAIPGPHGLVSAADVERIVFGHTGLAPHFACDVRDGTFHVTCAATDPETVADGAVRRSIRSGIADALGVAAEVTIVDVKDWSTATT</sequence>
<keyword evidence="2" id="KW-1185">Reference proteome</keyword>
<gene>
    <name evidence="1" type="ORF">DDW44_21725</name>
</gene>
<dbReference type="SUPFAM" id="SSF56801">
    <property type="entry name" value="Acetyl-CoA synthetase-like"/>
    <property type="match status" value="1"/>
</dbReference>
<evidence type="ECO:0000313" key="2">
    <source>
        <dbReference type="Proteomes" id="UP000244900"/>
    </source>
</evidence>
<name>A0A2S1SXI4_9ACTN</name>
<organism evidence="1 2">
    <name type="scientific">Streptomyces tirandamycinicus</name>
    <dbReference type="NCBI Taxonomy" id="2174846"/>
    <lineage>
        <taxon>Bacteria</taxon>
        <taxon>Bacillati</taxon>
        <taxon>Actinomycetota</taxon>
        <taxon>Actinomycetes</taxon>
        <taxon>Kitasatosporales</taxon>
        <taxon>Streptomycetaceae</taxon>
        <taxon>Streptomyces</taxon>
    </lineage>
</organism>